<dbReference type="PaxDb" id="121845-A0A1S3D5L3"/>
<dbReference type="CDD" id="cd03670">
    <property type="entry name" value="NUDIX_ADPRase_Nudt9"/>
    <property type="match status" value="1"/>
</dbReference>
<evidence type="ECO:0000313" key="2">
    <source>
        <dbReference type="Proteomes" id="UP000079169"/>
    </source>
</evidence>
<proteinExistence type="predicted"/>
<name>A0A1S3D5L3_DIACI</name>
<keyword evidence="1" id="KW-0812">Transmembrane</keyword>
<feature type="transmembrane region" description="Helical" evidence="1">
    <location>
        <begin position="7"/>
        <end position="26"/>
    </location>
</feature>
<dbReference type="Proteomes" id="UP000079169">
    <property type="component" value="Unplaced"/>
</dbReference>
<dbReference type="PANTHER" id="PTHR13030:SF8">
    <property type="entry name" value="ADP-RIBOSE PYROPHOSPHATASE, MITOCHONDRIAL"/>
    <property type="match status" value="1"/>
</dbReference>
<dbReference type="AlphaFoldDB" id="A0A1S3D5L3"/>
<dbReference type="InterPro" id="IPR015797">
    <property type="entry name" value="NUDIX_hydrolase-like_dom_sf"/>
</dbReference>
<dbReference type="GeneID" id="103511794"/>
<dbReference type="Pfam" id="PF25969">
    <property type="entry name" value="NUDT9_N"/>
    <property type="match status" value="1"/>
</dbReference>
<gene>
    <name evidence="3" type="primary">LOC103511794</name>
</gene>
<protein>
    <submittedName>
        <fullName evidence="3">ADP-ribose pyrophosphatase, mitochondrial-like</fullName>
    </submittedName>
</protein>
<keyword evidence="1" id="KW-0472">Membrane</keyword>
<dbReference type="Gene3D" id="3.90.79.10">
    <property type="entry name" value="Nucleoside Triphosphate Pyrophosphohydrolase"/>
    <property type="match status" value="1"/>
</dbReference>
<dbReference type="InterPro" id="IPR039989">
    <property type="entry name" value="NUDT9"/>
</dbReference>
<sequence length="313" mass="36379">MRYSRSYLSVIFFFCLPKLNWTILLFNTPYESGYMVDRNFGEFYPRSNVTRLKLPKEKYYVWEFALRSYNPEYFVHPSVIGQPWADSENVNKYVNKFNELDGYIDRRRCCNVKYELDYNTGRPLNPSGRTGICGRGLLGRWGPNHSAFLIVTRWFRDHNGDKVTMPSSGKPLLEFVTVKFNGEWGIPGGFIEGKETYMDRGRKEFLEEALNASNMTAKESKSILKHLETVMDDNCHFVYRGYMKDERNTDNAWVEGAVTTVHDKKGEHFMALPLSPGDGAEDVKWLIVHSDMTFNPTHKTFMKVVTDIHGAHW</sequence>
<evidence type="ECO:0000313" key="3">
    <source>
        <dbReference type="RefSeq" id="XP_008474753.2"/>
    </source>
</evidence>
<reference evidence="3" key="1">
    <citation type="submission" date="2025-08" db="UniProtKB">
        <authorList>
            <consortium name="RefSeq"/>
        </authorList>
    </citation>
    <scope>IDENTIFICATION</scope>
</reference>
<keyword evidence="2" id="KW-1185">Reference proteome</keyword>
<evidence type="ECO:0000256" key="1">
    <source>
        <dbReference type="SAM" id="Phobius"/>
    </source>
</evidence>
<dbReference type="KEGG" id="dci:103511794"/>
<dbReference type="SUPFAM" id="SSF55811">
    <property type="entry name" value="Nudix"/>
    <property type="match status" value="1"/>
</dbReference>
<accession>A0A1S3D5L3</accession>
<dbReference type="RefSeq" id="XP_008474753.2">
    <property type="nucleotide sequence ID" value="XM_008476531.2"/>
</dbReference>
<dbReference type="GO" id="GO:0047631">
    <property type="term" value="F:ADP-ribose diphosphatase activity"/>
    <property type="evidence" value="ECO:0007669"/>
    <property type="project" value="InterPro"/>
</dbReference>
<dbReference type="STRING" id="121845.A0A1S3D5L3"/>
<dbReference type="PANTHER" id="PTHR13030">
    <property type="entry name" value="NUDIX HYDROLASE"/>
    <property type="match status" value="1"/>
</dbReference>
<keyword evidence="1" id="KW-1133">Transmembrane helix</keyword>
<organism evidence="2 3">
    <name type="scientific">Diaphorina citri</name>
    <name type="common">Asian citrus psyllid</name>
    <dbReference type="NCBI Taxonomy" id="121845"/>
    <lineage>
        <taxon>Eukaryota</taxon>
        <taxon>Metazoa</taxon>
        <taxon>Ecdysozoa</taxon>
        <taxon>Arthropoda</taxon>
        <taxon>Hexapoda</taxon>
        <taxon>Insecta</taxon>
        <taxon>Pterygota</taxon>
        <taxon>Neoptera</taxon>
        <taxon>Paraneoptera</taxon>
        <taxon>Hemiptera</taxon>
        <taxon>Sternorrhyncha</taxon>
        <taxon>Psylloidea</taxon>
        <taxon>Psyllidae</taxon>
        <taxon>Diaphorininae</taxon>
        <taxon>Diaphorina</taxon>
    </lineage>
</organism>